<keyword evidence="3" id="KW-1185">Reference proteome</keyword>
<name>A0A9X9Q6T7_GULGU</name>
<reference evidence="2 3" key="1">
    <citation type="submission" date="2018-10" db="EMBL/GenBank/DDBJ databases">
        <authorList>
            <person name="Ekblom R."/>
            <person name="Jareborg N."/>
        </authorList>
    </citation>
    <scope>NUCLEOTIDE SEQUENCE [LARGE SCALE GENOMIC DNA]</scope>
    <source>
        <tissue evidence="2">Muscle</tissue>
    </source>
</reference>
<feature type="region of interest" description="Disordered" evidence="1">
    <location>
        <begin position="21"/>
        <end position="41"/>
    </location>
</feature>
<feature type="non-terminal residue" evidence="2">
    <location>
        <position position="61"/>
    </location>
</feature>
<protein>
    <submittedName>
        <fullName evidence="2">Uncharacterized protein</fullName>
    </submittedName>
</protein>
<evidence type="ECO:0000313" key="3">
    <source>
        <dbReference type="Proteomes" id="UP000269945"/>
    </source>
</evidence>
<gene>
    <name evidence="2" type="ORF">BN2614_LOCUS1</name>
</gene>
<dbReference type="AlphaFoldDB" id="A0A9X9Q6T7"/>
<sequence length="61" mass="7298">MYQYQTVHLCARQQEYYSNKENAEKTKKQTARKSANNSNIINTNKCNSKKRGIFWFCFDLL</sequence>
<dbReference type="EMBL" id="CYRY02042863">
    <property type="protein sequence ID" value="VCX36831.1"/>
    <property type="molecule type" value="Genomic_DNA"/>
</dbReference>
<dbReference type="Proteomes" id="UP000269945">
    <property type="component" value="Unassembled WGS sequence"/>
</dbReference>
<evidence type="ECO:0000313" key="2">
    <source>
        <dbReference type="EMBL" id="VCX36831.1"/>
    </source>
</evidence>
<comment type="caution">
    <text evidence="2">The sequence shown here is derived from an EMBL/GenBank/DDBJ whole genome shotgun (WGS) entry which is preliminary data.</text>
</comment>
<accession>A0A9X9Q6T7</accession>
<organism evidence="2 3">
    <name type="scientific">Gulo gulo</name>
    <name type="common">Wolverine</name>
    <name type="synonym">Gluton</name>
    <dbReference type="NCBI Taxonomy" id="48420"/>
    <lineage>
        <taxon>Eukaryota</taxon>
        <taxon>Metazoa</taxon>
        <taxon>Chordata</taxon>
        <taxon>Craniata</taxon>
        <taxon>Vertebrata</taxon>
        <taxon>Euteleostomi</taxon>
        <taxon>Mammalia</taxon>
        <taxon>Eutheria</taxon>
        <taxon>Laurasiatheria</taxon>
        <taxon>Carnivora</taxon>
        <taxon>Caniformia</taxon>
        <taxon>Musteloidea</taxon>
        <taxon>Mustelidae</taxon>
        <taxon>Guloninae</taxon>
        <taxon>Gulo</taxon>
    </lineage>
</organism>
<evidence type="ECO:0000256" key="1">
    <source>
        <dbReference type="SAM" id="MobiDB-lite"/>
    </source>
</evidence>
<proteinExistence type="predicted"/>